<proteinExistence type="predicted"/>
<feature type="domain" description="RNA polymerase Rpb2" evidence="6">
    <location>
        <begin position="416"/>
        <end position="479"/>
    </location>
</feature>
<dbReference type="EMBL" id="CASHTH010002301">
    <property type="protein sequence ID" value="CAI8027830.1"/>
    <property type="molecule type" value="Genomic_DNA"/>
</dbReference>
<gene>
    <name evidence="8" type="ORF">GBAR_LOCUS15846</name>
</gene>
<evidence type="ECO:0000259" key="6">
    <source>
        <dbReference type="Pfam" id="PF04561"/>
    </source>
</evidence>
<dbReference type="AlphaFoldDB" id="A0AA35SD21"/>
<dbReference type="Proteomes" id="UP001174909">
    <property type="component" value="Unassembled WGS sequence"/>
</dbReference>
<dbReference type="InterPro" id="IPR007644">
    <property type="entry name" value="RNA_pol_bsu_protrusion"/>
</dbReference>
<dbReference type="InterPro" id="IPR007642">
    <property type="entry name" value="RNA_pol_Rpb2_2"/>
</dbReference>
<feature type="domain" description="RNA polymerase Rpb2" evidence="6">
    <location>
        <begin position="150"/>
        <end position="220"/>
    </location>
</feature>
<accession>A0AA35SD21</accession>
<sequence length="489" mass="56095">NKTPRKSFAKTQIRADLPNLIETQKVSYAAFLQRDVAPNERIDTGLQSVFKEVFPIRDFSEVNSLEFVSYTLGTPKYTLQECVARGVTYQVSLTARIMLVLREADPDADEPHVVDIRESDVYLGEVPLMTENGSFIVNGSERVIVSQLHRSPGVIFLEKSLPTGRRTPTAQIIPYRGAWVEFEIDTKDQIYVRIDKRRKLPATVLLRALGWESDADILKLYAKTERLVLDGWKVTHVEGPAIQVKTGDLLDAAEFRQASKDYPDLETEKYYRVTLVPDEGCPLEIGQQISERERTSFRRKWKGFETELLRRVVDTHDSGCELTLGQVLTNSEYEKARDRYGKKAFTAEQILPEDGQDRVCAEDVIHQETGEVLLTANTLLTETELERLKESGVEALIVLDTEDCQHIRFLRNTLERDRQADYDNQYTLKDASLLTIFRTLRPGDTTNIENARKHLSWLLFDSHRYDLGVVGRYKLNRKFHQTTCLWSTS</sequence>
<dbReference type="EC" id="2.7.7.6" evidence="1"/>
<evidence type="ECO:0000259" key="7">
    <source>
        <dbReference type="Pfam" id="PF04563"/>
    </source>
</evidence>
<feature type="non-terminal residue" evidence="8">
    <location>
        <position position="1"/>
    </location>
</feature>
<keyword evidence="4" id="KW-0548">Nucleotidyltransferase</keyword>
<dbReference type="Pfam" id="PF04563">
    <property type="entry name" value="RNA_pol_Rpb2_1"/>
    <property type="match status" value="1"/>
</dbReference>
<keyword evidence="2 8" id="KW-0240">DNA-directed RNA polymerase</keyword>
<dbReference type="GO" id="GO:0000428">
    <property type="term" value="C:DNA-directed RNA polymerase complex"/>
    <property type="evidence" value="ECO:0007669"/>
    <property type="project" value="UniProtKB-KW"/>
</dbReference>
<evidence type="ECO:0000256" key="1">
    <source>
        <dbReference type="ARBA" id="ARBA00012418"/>
    </source>
</evidence>
<keyword evidence="9" id="KW-1185">Reference proteome</keyword>
<dbReference type="Gene3D" id="3.90.1100.10">
    <property type="match status" value="1"/>
</dbReference>
<reference evidence="8" key="1">
    <citation type="submission" date="2023-03" db="EMBL/GenBank/DDBJ databases">
        <authorList>
            <person name="Steffen K."/>
            <person name="Cardenas P."/>
        </authorList>
    </citation>
    <scope>NUCLEOTIDE SEQUENCE</scope>
</reference>
<dbReference type="InterPro" id="IPR037034">
    <property type="entry name" value="RNA_pol_Rpb2_2_sf"/>
</dbReference>
<evidence type="ECO:0000256" key="2">
    <source>
        <dbReference type="ARBA" id="ARBA00022478"/>
    </source>
</evidence>
<dbReference type="Pfam" id="PF04561">
    <property type="entry name" value="RNA_pol_Rpb2_2"/>
    <property type="match status" value="2"/>
</dbReference>
<dbReference type="SUPFAM" id="SSF64484">
    <property type="entry name" value="beta and beta-prime subunits of DNA dependent RNA-polymerase"/>
    <property type="match status" value="1"/>
</dbReference>
<evidence type="ECO:0000256" key="4">
    <source>
        <dbReference type="ARBA" id="ARBA00022695"/>
    </source>
</evidence>
<evidence type="ECO:0000313" key="8">
    <source>
        <dbReference type="EMBL" id="CAI8027830.1"/>
    </source>
</evidence>
<keyword evidence="3" id="KW-0808">Transferase</keyword>
<name>A0AA35SD21_GEOBA</name>
<dbReference type="GO" id="GO:0006351">
    <property type="term" value="P:DNA-templated transcription"/>
    <property type="evidence" value="ECO:0007669"/>
    <property type="project" value="InterPro"/>
</dbReference>
<evidence type="ECO:0000256" key="5">
    <source>
        <dbReference type="ARBA" id="ARBA00023163"/>
    </source>
</evidence>
<evidence type="ECO:0000256" key="3">
    <source>
        <dbReference type="ARBA" id="ARBA00022679"/>
    </source>
</evidence>
<evidence type="ECO:0000313" key="9">
    <source>
        <dbReference type="Proteomes" id="UP001174909"/>
    </source>
</evidence>
<organism evidence="8 9">
    <name type="scientific">Geodia barretti</name>
    <name type="common">Barrett's horny sponge</name>
    <dbReference type="NCBI Taxonomy" id="519541"/>
    <lineage>
        <taxon>Eukaryota</taxon>
        <taxon>Metazoa</taxon>
        <taxon>Porifera</taxon>
        <taxon>Demospongiae</taxon>
        <taxon>Heteroscleromorpha</taxon>
        <taxon>Tetractinellida</taxon>
        <taxon>Astrophorina</taxon>
        <taxon>Geodiidae</taxon>
        <taxon>Geodia</taxon>
    </lineage>
</organism>
<feature type="domain" description="RNA polymerase beta subunit protrusion" evidence="7">
    <location>
        <begin position="20"/>
        <end position="291"/>
    </location>
</feature>
<dbReference type="GO" id="GO:0003899">
    <property type="term" value="F:DNA-directed RNA polymerase activity"/>
    <property type="evidence" value="ECO:0007669"/>
    <property type="project" value="UniProtKB-EC"/>
</dbReference>
<protein>
    <recommendedName>
        <fullName evidence="1">DNA-directed RNA polymerase</fullName>
        <ecNumber evidence="1">2.7.7.6</ecNumber>
    </recommendedName>
</protein>
<keyword evidence="5" id="KW-0804">Transcription</keyword>
<dbReference type="GO" id="GO:0003677">
    <property type="term" value="F:DNA binding"/>
    <property type="evidence" value="ECO:0007669"/>
    <property type="project" value="InterPro"/>
</dbReference>
<comment type="caution">
    <text evidence="8">The sequence shown here is derived from an EMBL/GenBank/DDBJ whole genome shotgun (WGS) entry which is preliminary data.</text>
</comment>
<dbReference type="Gene3D" id="3.90.1110.10">
    <property type="entry name" value="RNA polymerase Rpb2, domain 2"/>
    <property type="match status" value="2"/>
</dbReference>